<gene>
    <name evidence="2" type="ORF">SAMN04488057_102244</name>
</gene>
<protein>
    <recommendedName>
        <fullName evidence="1">Endonuclease/exonuclease/phosphatase domain-containing protein</fullName>
    </recommendedName>
</protein>
<reference evidence="2 3" key="1">
    <citation type="submission" date="2016-11" db="EMBL/GenBank/DDBJ databases">
        <authorList>
            <person name="Jaros S."/>
            <person name="Januszkiewicz K."/>
            <person name="Wedrychowicz H."/>
        </authorList>
    </citation>
    <scope>NUCLEOTIDE SEQUENCE [LARGE SCALE GENOMIC DNA]</scope>
    <source>
        <strain evidence="2 3">CGMCC 1.6102</strain>
    </source>
</reference>
<keyword evidence="3" id="KW-1185">Reference proteome</keyword>
<name>A0A1M7K134_9BACT</name>
<dbReference type="SUPFAM" id="SSF56219">
    <property type="entry name" value="DNase I-like"/>
    <property type="match status" value="1"/>
</dbReference>
<evidence type="ECO:0000313" key="3">
    <source>
        <dbReference type="Proteomes" id="UP000184513"/>
    </source>
</evidence>
<evidence type="ECO:0000313" key="2">
    <source>
        <dbReference type="EMBL" id="SHM58914.1"/>
    </source>
</evidence>
<dbReference type="STRING" id="388280.SAMN04488057_102244"/>
<dbReference type="AlphaFoldDB" id="A0A1M7K134"/>
<dbReference type="InterPro" id="IPR005135">
    <property type="entry name" value="Endo/exonuclease/phosphatase"/>
</dbReference>
<dbReference type="Pfam" id="PF03372">
    <property type="entry name" value="Exo_endo_phos"/>
    <property type="match status" value="1"/>
</dbReference>
<dbReference type="Proteomes" id="UP000184513">
    <property type="component" value="Unassembled WGS sequence"/>
</dbReference>
<proteinExistence type="predicted"/>
<organism evidence="2 3">
    <name type="scientific">Cyclobacterium lianum</name>
    <dbReference type="NCBI Taxonomy" id="388280"/>
    <lineage>
        <taxon>Bacteria</taxon>
        <taxon>Pseudomonadati</taxon>
        <taxon>Bacteroidota</taxon>
        <taxon>Cytophagia</taxon>
        <taxon>Cytophagales</taxon>
        <taxon>Cyclobacteriaceae</taxon>
        <taxon>Cyclobacterium</taxon>
    </lineage>
</organism>
<evidence type="ECO:0000259" key="1">
    <source>
        <dbReference type="Pfam" id="PF03372"/>
    </source>
</evidence>
<dbReference type="InterPro" id="IPR036691">
    <property type="entry name" value="Endo/exonu/phosph_ase_sf"/>
</dbReference>
<accession>A0A1M7K134</accession>
<dbReference type="GO" id="GO:0003824">
    <property type="term" value="F:catalytic activity"/>
    <property type="evidence" value="ECO:0007669"/>
    <property type="project" value="InterPro"/>
</dbReference>
<sequence>MHPNPPSKGAGRFAETFVYLKTVAFYQNKRPIAGIIYKRNHTVKQIILFTCFASFFLLEPDVLAQSGKKTLKVMAWNILHGGNDLPDGPDRVIDIIREIDPDLILMVETYGSGPRIAETLGYHFHLIAPEGTDPDDESINLSIYSKHPFGERIDTGYPFYLH</sequence>
<feature type="domain" description="Endonuclease/exonuclease/phosphatase" evidence="1">
    <location>
        <begin position="74"/>
        <end position="152"/>
    </location>
</feature>
<dbReference type="Gene3D" id="3.60.10.10">
    <property type="entry name" value="Endonuclease/exonuclease/phosphatase"/>
    <property type="match status" value="1"/>
</dbReference>
<dbReference type="EMBL" id="FRCY01000002">
    <property type="protein sequence ID" value="SHM58914.1"/>
    <property type="molecule type" value="Genomic_DNA"/>
</dbReference>